<dbReference type="GO" id="GO:0005783">
    <property type="term" value="C:endoplasmic reticulum"/>
    <property type="evidence" value="ECO:0007669"/>
    <property type="project" value="TreeGrafter"/>
</dbReference>
<keyword evidence="3" id="KW-0812">Transmembrane</keyword>
<dbReference type="PANTHER" id="PTHR31019">
    <property type="entry name" value="SMALL INTEGRAL MEMBRANE PROTEIN 14"/>
    <property type="match status" value="1"/>
</dbReference>
<reference evidence="4" key="1">
    <citation type="submission" date="2022-03" db="EMBL/GenBank/DDBJ databases">
        <authorList>
            <person name="Lindestad O."/>
        </authorList>
    </citation>
    <scope>NUCLEOTIDE SEQUENCE</scope>
</reference>
<dbReference type="AlphaFoldDB" id="A0A8S4RVX5"/>
<evidence type="ECO:0000256" key="1">
    <source>
        <dbReference type="ARBA" id="ARBA00017902"/>
    </source>
</evidence>
<dbReference type="PANTHER" id="PTHR31019:SF1">
    <property type="entry name" value="SMALL INTEGRAL MEMBRANE PROTEIN 14"/>
    <property type="match status" value="1"/>
</dbReference>
<keyword evidence="3" id="KW-0472">Membrane</keyword>
<proteinExistence type="predicted"/>
<keyword evidence="3" id="KW-1133">Transmembrane helix</keyword>
<dbReference type="InterPro" id="IPR020309">
    <property type="entry name" value="Smim-14"/>
</dbReference>
<gene>
    <name evidence="4" type="primary">jg1780</name>
    <name evidence="4" type="ORF">PAEG_LOCUS16823</name>
</gene>
<feature type="transmembrane region" description="Helical" evidence="3">
    <location>
        <begin position="66"/>
        <end position="83"/>
    </location>
</feature>
<feature type="region of interest" description="Disordered" evidence="2">
    <location>
        <begin position="91"/>
        <end position="113"/>
    </location>
</feature>
<evidence type="ECO:0000313" key="4">
    <source>
        <dbReference type="EMBL" id="CAH2240221.1"/>
    </source>
</evidence>
<dbReference type="EMBL" id="CAKXAJ010025483">
    <property type="protein sequence ID" value="CAH2240221.1"/>
    <property type="molecule type" value="Genomic_DNA"/>
</dbReference>
<name>A0A8S4RVX5_9NEOP</name>
<evidence type="ECO:0000313" key="5">
    <source>
        <dbReference type="Proteomes" id="UP000838756"/>
    </source>
</evidence>
<dbReference type="OrthoDB" id="10054061at2759"/>
<evidence type="ECO:0000256" key="3">
    <source>
        <dbReference type="SAM" id="Phobius"/>
    </source>
</evidence>
<dbReference type="Pfam" id="PF11027">
    <property type="entry name" value="DUF2615"/>
    <property type="match status" value="1"/>
</dbReference>
<evidence type="ECO:0000256" key="2">
    <source>
        <dbReference type="SAM" id="MobiDB-lite"/>
    </source>
</evidence>
<comment type="caution">
    <text evidence="4">The sequence shown here is derived from an EMBL/GenBank/DDBJ whole genome shotgun (WGS) entry which is preliminary data.</text>
</comment>
<accession>A0A8S4RVX5</accession>
<sequence length="113" mass="12850">MEYLRSVNKLNRMGDETDPCECIWNNELMMRRIISMLRHGQSYCTDNDCLEPRTGSGPAAQSDADGFLIMFLMLAVAFVMYIMRPRRNQIQDAAKPTANPQDRDGAPPTPPRI</sequence>
<protein>
    <recommendedName>
        <fullName evidence="1">Small integral membrane protein 14</fullName>
    </recommendedName>
</protein>
<dbReference type="Proteomes" id="UP000838756">
    <property type="component" value="Unassembled WGS sequence"/>
</dbReference>
<organism evidence="4 5">
    <name type="scientific">Pararge aegeria aegeria</name>
    <dbReference type="NCBI Taxonomy" id="348720"/>
    <lineage>
        <taxon>Eukaryota</taxon>
        <taxon>Metazoa</taxon>
        <taxon>Ecdysozoa</taxon>
        <taxon>Arthropoda</taxon>
        <taxon>Hexapoda</taxon>
        <taxon>Insecta</taxon>
        <taxon>Pterygota</taxon>
        <taxon>Neoptera</taxon>
        <taxon>Endopterygota</taxon>
        <taxon>Lepidoptera</taxon>
        <taxon>Glossata</taxon>
        <taxon>Ditrysia</taxon>
        <taxon>Papilionoidea</taxon>
        <taxon>Nymphalidae</taxon>
        <taxon>Satyrinae</taxon>
        <taxon>Satyrini</taxon>
        <taxon>Parargina</taxon>
        <taxon>Pararge</taxon>
    </lineage>
</organism>
<keyword evidence="5" id="KW-1185">Reference proteome</keyword>